<dbReference type="RefSeq" id="WP_014003371.1">
    <property type="nucleotide sequence ID" value="NC_015850.1"/>
</dbReference>
<dbReference type="STRING" id="990288.Atc_2312"/>
<dbReference type="GeneID" id="92933192"/>
<accession>F9ZS39</accession>
<reference evidence="1 2" key="1">
    <citation type="journal article" date="2011" name="J. Genet. Genomics">
        <title>Unraveling the Acidithiobacillus caldus complete genome and its central metabolisms for carbon assimilation.</title>
        <authorList>
            <person name="You X.Y."/>
            <person name="Guo X."/>
            <person name="Zheng H.J."/>
            <person name="Zhang M.J."/>
            <person name="Liu L.J."/>
            <person name="Zhu Y.Q."/>
            <person name="Zhu B."/>
            <person name="Wang S.Y."/>
            <person name="Zhao G.P."/>
            <person name="Poetsch A."/>
            <person name="Jiang C.Y."/>
            <person name="Liu S.J."/>
        </authorList>
    </citation>
    <scope>NUCLEOTIDE SEQUENCE [LARGE SCALE GENOMIC DNA]</scope>
    <source>
        <strain evidence="1 2">SM-1</strain>
    </source>
</reference>
<organism evidence="1 2">
    <name type="scientific">Acidithiobacillus caldus (strain SM-1)</name>
    <dbReference type="NCBI Taxonomy" id="990288"/>
    <lineage>
        <taxon>Bacteria</taxon>
        <taxon>Pseudomonadati</taxon>
        <taxon>Pseudomonadota</taxon>
        <taxon>Acidithiobacillia</taxon>
        <taxon>Acidithiobacillales</taxon>
        <taxon>Acidithiobacillaceae</taxon>
        <taxon>Acidithiobacillus</taxon>
    </lineage>
</organism>
<evidence type="ECO:0000313" key="1">
    <source>
        <dbReference type="EMBL" id="AEK58960.1"/>
    </source>
</evidence>
<dbReference type="AlphaFoldDB" id="F9ZS39"/>
<dbReference type="KEGG" id="acu:Atc_2312"/>
<dbReference type="HOGENOM" id="CLU_2821236_0_0_6"/>
<evidence type="ECO:0000313" key="2">
    <source>
        <dbReference type="Proteomes" id="UP000006135"/>
    </source>
</evidence>
<keyword evidence="2" id="KW-1185">Reference proteome</keyword>
<dbReference type="EMBL" id="CP002573">
    <property type="protein sequence ID" value="AEK58960.1"/>
    <property type="molecule type" value="Genomic_DNA"/>
</dbReference>
<gene>
    <name evidence="1" type="ordered locus">Atc_2312</name>
</gene>
<sequence>MVVLSPHPAPSAGSARSIGFARGLAKVDASALVPAARGDVGQRTLREGWRSGRGRRVDLARAWMVG</sequence>
<proteinExistence type="predicted"/>
<name>F9ZS39_ACICS</name>
<dbReference type="Proteomes" id="UP000006135">
    <property type="component" value="Chromosome"/>
</dbReference>
<protein>
    <submittedName>
        <fullName evidence="1">Uncharacterized protein</fullName>
    </submittedName>
</protein>